<accession>A0A8S3ZC76</accession>
<dbReference type="Proteomes" id="UP000678393">
    <property type="component" value="Unassembled WGS sequence"/>
</dbReference>
<keyword evidence="3" id="KW-0479">Metal-binding</keyword>
<dbReference type="SUPFAM" id="SSF117856">
    <property type="entry name" value="AF0104/ALDC/Ptd012-like"/>
    <property type="match status" value="1"/>
</dbReference>
<evidence type="ECO:0000256" key="5">
    <source>
        <dbReference type="ARBA" id="ARBA00022833"/>
    </source>
</evidence>
<dbReference type="AlphaFoldDB" id="A0A8S3ZC76"/>
<keyword evidence="5" id="KW-0862">Zinc</keyword>
<gene>
    <name evidence="8" type="ORF">CUNI_LOCUS11376</name>
</gene>
<evidence type="ECO:0000256" key="6">
    <source>
        <dbReference type="ARBA" id="ARBA00023242"/>
    </source>
</evidence>
<evidence type="ECO:0000259" key="7">
    <source>
        <dbReference type="SMART" id="SM01168"/>
    </source>
</evidence>
<feature type="domain" description="DUF1907" evidence="7">
    <location>
        <begin position="20"/>
        <end position="297"/>
    </location>
</feature>
<evidence type="ECO:0000256" key="1">
    <source>
        <dbReference type="ARBA" id="ARBA00004123"/>
    </source>
</evidence>
<dbReference type="GO" id="GO:0005634">
    <property type="term" value="C:nucleus"/>
    <property type="evidence" value="ECO:0007669"/>
    <property type="project" value="UniProtKB-SubCell"/>
</dbReference>
<dbReference type="Pfam" id="PF08925">
    <property type="entry name" value="DUF1907"/>
    <property type="match status" value="1"/>
</dbReference>
<evidence type="ECO:0000256" key="3">
    <source>
        <dbReference type="ARBA" id="ARBA00022723"/>
    </source>
</evidence>
<keyword evidence="4" id="KW-0378">Hydrolase</keyword>
<name>A0A8S3ZC76_9EUPU</name>
<dbReference type="GO" id="GO:0008270">
    <property type="term" value="F:zinc ion binding"/>
    <property type="evidence" value="ECO:0007669"/>
    <property type="project" value="TreeGrafter"/>
</dbReference>
<reference evidence="8" key="1">
    <citation type="submission" date="2021-04" db="EMBL/GenBank/DDBJ databases">
        <authorList>
            <consortium name="Molecular Ecology Group"/>
        </authorList>
    </citation>
    <scope>NUCLEOTIDE SEQUENCE</scope>
</reference>
<keyword evidence="6" id="KW-0539">Nucleus</keyword>
<dbReference type="PANTHER" id="PTHR13204">
    <property type="entry name" value="PTD012 PROTEIN"/>
    <property type="match status" value="1"/>
</dbReference>
<comment type="subcellular location">
    <subcellularLocation>
        <location evidence="1">Nucleus</location>
    </subcellularLocation>
</comment>
<dbReference type="GO" id="GO:0016788">
    <property type="term" value="F:hydrolase activity, acting on ester bonds"/>
    <property type="evidence" value="ECO:0007669"/>
    <property type="project" value="TreeGrafter"/>
</dbReference>
<evidence type="ECO:0000256" key="2">
    <source>
        <dbReference type="ARBA" id="ARBA00011245"/>
    </source>
</evidence>
<dbReference type="EMBL" id="CAJHNH020002179">
    <property type="protein sequence ID" value="CAG5125818.1"/>
    <property type="molecule type" value="Genomic_DNA"/>
</dbReference>
<comment type="caution">
    <text evidence="8">The sequence shown here is derived from an EMBL/GenBank/DDBJ whole genome shotgun (WGS) entry which is preliminary data.</text>
</comment>
<protein>
    <recommendedName>
        <fullName evidence="7">DUF1907 domain-containing protein</fullName>
    </recommendedName>
</protein>
<proteinExistence type="predicted"/>
<dbReference type="PANTHER" id="PTHR13204:SF1">
    <property type="entry name" value="ESTER HYDROLASE C11ORF54"/>
    <property type="match status" value="1"/>
</dbReference>
<comment type="subunit">
    <text evidence="2">Monomer.</text>
</comment>
<dbReference type="CDD" id="cd17298">
    <property type="entry name" value="DUF1907"/>
    <property type="match status" value="1"/>
</dbReference>
<evidence type="ECO:0000313" key="9">
    <source>
        <dbReference type="Proteomes" id="UP000678393"/>
    </source>
</evidence>
<dbReference type="OrthoDB" id="5119241at2759"/>
<evidence type="ECO:0000313" key="8">
    <source>
        <dbReference type="EMBL" id="CAG5125818.1"/>
    </source>
</evidence>
<keyword evidence="9" id="KW-1185">Reference proteome</keyword>
<dbReference type="InterPro" id="IPR015021">
    <property type="entry name" value="C11orf54_DUF1907"/>
</dbReference>
<evidence type="ECO:0000256" key="4">
    <source>
        <dbReference type="ARBA" id="ARBA00022801"/>
    </source>
</evidence>
<sequence length="307" mass="34045">MLSVKKMSLYRPSLEEVAEVLRNGLSKNFSSSEVSVVDCPNLTQAPFDLAAEGLGGQPRIVDIGGPDYLKPWPQKNKLYDFQTVANLAELPEAFIIGAGAGPHHKVGVNCELVCNVKLGENASNKTHIAKVNVADGQYILEKETSGEFSLMGNFLLSEGKPGQVLEIKARNRTGDENFVSCIHKTLTEQYGEKAVGIAGTFLLQTGKANIHVMPDFATTKIETDEETDRWLRFYEMDAPLIHVGEIVSADPEKLHLRQEHFHCFSDHGQGGHYHYDTTPDNASYLAYFNLADAVYRIDLPENQNFVF</sequence>
<dbReference type="SMART" id="SM01168">
    <property type="entry name" value="DUF1907"/>
    <property type="match status" value="1"/>
</dbReference>
<organism evidence="8 9">
    <name type="scientific">Candidula unifasciata</name>
    <dbReference type="NCBI Taxonomy" id="100452"/>
    <lineage>
        <taxon>Eukaryota</taxon>
        <taxon>Metazoa</taxon>
        <taxon>Spiralia</taxon>
        <taxon>Lophotrochozoa</taxon>
        <taxon>Mollusca</taxon>
        <taxon>Gastropoda</taxon>
        <taxon>Heterobranchia</taxon>
        <taxon>Euthyneura</taxon>
        <taxon>Panpulmonata</taxon>
        <taxon>Eupulmonata</taxon>
        <taxon>Stylommatophora</taxon>
        <taxon>Helicina</taxon>
        <taxon>Helicoidea</taxon>
        <taxon>Geomitridae</taxon>
        <taxon>Candidula</taxon>
    </lineage>
</organism>